<evidence type="ECO:0000313" key="2">
    <source>
        <dbReference type="EMBL" id="ORT89031.1"/>
    </source>
</evidence>
<keyword evidence="3" id="KW-1185">Reference proteome</keyword>
<evidence type="ECO:0000256" key="1">
    <source>
        <dbReference type="SAM" id="MobiDB-lite"/>
    </source>
</evidence>
<dbReference type="EMBL" id="NBYX01000001">
    <property type="protein sequence ID" value="ORT89031.1"/>
    <property type="molecule type" value="Genomic_DNA"/>
</dbReference>
<proteinExistence type="predicted"/>
<accession>A0A1X1PP39</accession>
<comment type="caution">
    <text evidence="2">The sequence shown here is derived from an EMBL/GenBank/DDBJ whole genome shotgun (WGS) entry which is preliminary data.</text>
</comment>
<evidence type="ECO:0000313" key="3">
    <source>
        <dbReference type="Proteomes" id="UP000193146"/>
    </source>
</evidence>
<sequence>MGRASYPPFPIRNQPCRERVLPIGAGPIANRLDADPLRVHGAVAETVPATRDRERLSRSALNRLSTTPTPTRRSPPRSRPARS</sequence>
<gene>
    <name evidence="2" type="ORF">B7G54_02360</name>
</gene>
<protein>
    <submittedName>
        <fullName evidence="2">Uncharacterized protein</fullName>
    </submittedName>
</protein>
<name>A0A1X1PP39_9BURK</name>
<dbReference type="AlphaFoldDB" id="A0A1X1PP39"/>
<dbReference type="Proteomes" id="UP000193146">
    <property type="component" value="Unassembled WGS sequence"/>
</dbReference>
<feature type="compositionally biased region" description="Basic residues" evidence="1">
    <location>
        <begin position="74"/>
        <end position="83"/>
    </location>
</feature>
<reference evidence="2 3" key="1">
    <citation type="submission" date="2017-04" db="EMBL/GenBank/DDBJ databases">
        <title>Burkholderia puraquae sp. nov., a novel Burkholderia cepacia complex species from hospital setting samples.</title>
        <authorList>
            <person name="Martina P."/>
            <person name="Leguizamon M."/>
            <person name="Prieto C."/>
            <person name="Sousa S."/>
            <person name="Montanaro P."/>
            <person name="Draghi W."/>
            <person name="Staembler M."/>
            <person name="Bettiol M."/>
            <person name="Figoli C."/>
            <person name="Palau J."/>
            <person name="Alvarez F."/>
            <person name="Benetti S."/>
            <person name="Anchat E."/>
            <person name="Vescina C."/>
            <person name="Ferreras J."/>
            <person name="Lasch P."/>
            <person name="Lagares A."/>
            <person name="Zorreguieta A."/>
            <person name="Yantorno O."/>
            <person name="Bosch A."/>
        </authorList>
    </citation>
    <scope>NUCLEOTIDE SEQUENCE [LARGE SCALE GENOMIC DNA]</scope>
    <source>
        <strain evidence="2 3">CAMPA 1040</strain>
    </source>
</reference>
<feature type="region of interest" description="Disordered" evidence="1">
    <location>
        <begin position="46"/>
        <end position="83"/>
    </location>
</feature>
<organism evidence="2 3">
    <name type="scientific">Burkholderia puraquae</name>
    <dbReference type="NCBI Taxonomy" id="1904757"/>
    <lineage>
        <taxon>Bacteria</taxon>
        <taxon>Pseudomonadati</taxon>
        <taxon>Pseudomonadota</taxon>
        <taxon>Betaproteobacteria</taxon>
        <taxon>Burkholderiales</taxon>
        <taxon>Burkholderiaceae</taxon>
        <taxon>Burkholderia</taxon>
        <taxon>Burkholderia cepacia complex</taxon>
    </lineage>
</organism>